<dbReference type="GO" id="GO:0043565">
    <property type="term" value="F:sequence-specific DNA binding"/>
    <property type="evidence" value="ECO:0007669"/>
    <property type="project" value="TreeGrafter"/>
</dbReference>
<dbReference type="SUPFAM" id="SSF53850">
    <property type="entry name" value="Periplasmic binding protein-like II"/>
    <property type="match status" value="1"/>
</dbReference>
<dbReference type="InterPro" id="IPR005119">
    <property type="entry name" value="LysR_subst-bd"/>
</dbReference>
<dbReference type="Gene3D" id="3.40.190.10">
    <property type="entry name" value="Periplasmic binding protein-like II"/>
    <property type="match status" value="2"/>
</dbReference>
<dbReference type="OrthoDB" id="9813056at2"/>
<keyword evidence="4" id="KW-0804">Transcription</keyword>
<dbReference type="GO" id="GO:0003700">
    <property type="term" value="F:DNA-binding transcription factor activity"/>
    <property type="evidence" value="ECO:0007669"/>
    <property type="project" value="InterPro"/>
</dbReference>
<dbReference type="Proteomes" id="UP000199754">
    <property type="component" value="Plasmid pSMR1-3"/>
</dbReference>
<evidence type="ECO:0000313" key="7">
    <source>
        <dbReference type="Proteomes" id="UP000199754"/>
    </source>
</evidence>
<dbReference type="InterPro" id="IPR000847">
    <property type="entry name" value="LysR_HTH_N"/>
</dbReference>
<evidence type="ECO:0000259" key="5">
    <source>
        <dbReference type="PROSITE" id="PS50931"/>
    </source>
</evidence>
<keyword evidence="6" id="KW-0614">Plasmid</keyword>
<dbReference type="InterPro" id="IPR036390">
    <property type="entry name" value="WH_DNA-bd_sf"/>
</dbReference>
<dbReference type="InterPro" id="IPR036388">
    <property type="entry name" value="WH-like_DNA-bd_sf"/>
</dbReference>
<geneLocation type="plasmid" evidence="6 7">
    <name>pSMR1-3</name>
</geneLocation>
<dbReference type="KEGG" id="spse:SULPSESMR1_04320"/>
<reference evidence="6 7" key="1">
    <citation type="submission" date="2017-07" db="EMBL/GenBank/DDBJ databases">
        <title>Genome Sequence of Sulfitobacter pseudonitzschiae Strain SMR1 Isolated from a culture of the Diatom Skeletonema marinoi.</title>
        <authorList>
            <person name="Topel M."/>
            <person name="Pinder M.I.M."/>
            <person name="Johansson O.N."/>
            <person name="Kourtchenko O."/>
            <person name="Godhe A."/>
            <person name="Clarke A.K."/>
        </authorList>
    </citation>
    <scope>NUCLEOTIDE SEQUENCE [LARGE SCALE GENOMIC DNA]</scope>
    <source>
        <strain evidence="6 7">SMR1</strain>
        <plasmid evidence="6 7">pSMR1-3</plasmid>
    </source>
</reference>
<dbReference type="AlphaFoldDB" id="A0A221K7U1"/>
<dbReference type="EMBL" id="CP022418">
    <property type="protein sequence ID" value="ASM75046.1"/>
    <property type="molecule type" value="Genomic_DNA"/>
</dbReference>
<proteinExistence type="inferred from homology"/>
<dbReference type="Gene3D" id="1.10.10.10">
    <property type="entry name" value="Winged helix-like DNA-binding domain superfamily/Winged helix DNA-binding domain"/>
    <property type="match status" value="1"/>
</dbReference>
<gene>
    <name evidence="6" type="primary">ampR</name>
    <name evidence="6" type="ORF">SULPSESMR1_04320</name>
</gene>
<name>A0A221K7U1_9RHOB</name>
<dbReference type="Pfam" id="PF00126">
    <property type="entry name" value="HTH_1"/>
    <property type="match status" value="1"/>
</dbReference>
<keyword evidence="3" id="KW-0238">DNA-binding</keyword>
<accession>A0A221K7U1</accession>
<dbReference type="GO" id="GO:0006351">
    <property type="term" value="P:DNA-templated transcription"/>
    <property type="evidence" value="ECO:0007669"/>
    <property type="project" value="TreeGrafter"/>
</dbReference>
<comment type="similarity">
    <text evidence="1">Belongs to the LysR transcriptional regulatory family.</text>
</comment>
<dbReference type="SUPFAM" id="SSF46785">
    <property type="entry name" value="Winged helix' DNA-binding domain"/>
    <property type="match status" value="1"/>
</dbReference>
<protein>
    <submittedName>
        <fullName evidence="6">HTH-type transcriptional activator AmpR</fullName>
    </submittedName>
</protein>
<dbReference type="RefSeq" id="WP_089423063.1">
    <property type="nucleotide sequence ID" value="NZ_CP022418.1"/>
</dbReference>
<evidence type="ECO:0000256" key="2">
    <source>
        <dbReference type="ARBA" id="ARBA00023015"/>
    </source>
</evidence>
<dbReference type="PANTHER" id="PTHR30537">
    <property type="entry name" value="HTH-TYPE TRANSCRIPTIONAL REGULATOR"/>
    <property type="match status" value="1"/>
</dbReference>
<dbReference type="PRINTS" id="PR00039">
    <property type="entry name" value="HTHLYSR"/>
</dbReference>
<feature type="domain" description="HTH lysR-type" evidence="5">
    <location>
        <begin position="5"/>
        <end position="62"/>
    </location>
</feature>
<dbReference type="PANTHER" id="PTHR30537:SF74">
    <property type="entry name" value="HTH-TYPE TRANSCRIPTIONAL REGULATOR TRPI"/>
    <property type="match status" value="1"/>
</dbReference>
<keyword evidence="2" id="KW-0805">Transcription regulation</keyword>
<keyword evidence="7" id="KW-1185">Reference proteome</keyword>
<evidence type="ECO:0000256" key="3">
    <source>
        <dbReference type="ARBA" id="ARBA00023125"/>
    </source>
</evidence>
<dbReference type="InterPro" id="IPR058163">
    <property type="entry name" value="LysR-type_TF_proteobact-type"/>
</dbReference>
<organism evidence="6 7">
    <name type="scientific">Pseudosulfitobacter pseudonitzschiae</name>
    <dbReference type="NCBI Taxonomy" id="1402135"/>
    <lineage>
        <taxon>Bacteria</taxon>
        <taxon>Pseudomonadati</taxon>
        <taxon>Pseudomonadota</taxon>
        <taxon>Alphaproteobacteria</taxon>
        <taxon>Rhodobacterales</taxon>
        <taxon>Roseobacteraceae</taxon>
        <taxon>Pseudosulfitobacter</taxon>
    </lineage>
</organism>
<evidence type="ECO:0000313" key="6">
    <source>
        <dbReference type="EMBL" id="ASM75046.1"/>
    </source>
</evidence>
<evidence type="ECO:0000256" key="4">
    <source>
        <dbReference type="ARBA" id="ARBA00023163"/>
    </source>
</evidence>
<evidence type="ECO:0000256" key="1">
    <source>
        <dbReference type="ARBA" id="ARBA00009437"/>
    </source>
</evidence>
<dbReference type="PROSITE" id="PS50931">
    <property type="entry name" value="HTH_LYSR"/>
    <property type="match status" value="1"/>
</dbReference>
<sequence>MRDLPHLTYLQAFEAAARHLNFTRASEELNCTQAAISQRIRGLEQHFGRPLFHRKANGLELSSAGAAYLPGITQALDVMDAATRGLTGRKPEQAVTVSAPISFLNRWLTPLLPAFTAAHPDIGLRLNSSIWTDPNLDLADLSIGFAEDALLPRDAIRLAPAPVVRVATTRATPAPRRIEVQGKFPLWDLWRAAAEDAPTTALPPCRVDTADTAMHLASQGLGHAVVYAPYTHSLVAADELAASAPVDLGHVLMLQRNPARRTSSAATYFTDWLTARLSSSGR</sequence>
<dbReference type="Pfam" id="PF03466">
    <property type="entry name" value="LysR_substrate"/>
    <property type="match status" value="1"/>
</dbReference>